<feature type="region of interest" description="Disordered" evidence="1">
    <location>
        <begin position="66"/>
        <end position="86"/>
    </location>
</feature>
<dbReference type="PANTHER" id="PTHR37301:SF1">
    <property type="entry name" value="DNA-BINDING PROTEIN"/>
    <property type="match status" value="1"/>
</dbReference>
<evidence type="ECO:0000313" key="4">
    <source>
        <dbReference type="Proteomes" id="UP001595833"/>
    </source>
</evidence>
<dbReference type="InterPro" id="IPR001387">
    <property type="entry name" value="Cro/C1-type_HTH"/>
</dbReference>
<dbReference type="CDD" id="cd00093">
    <property type="entry name" value="HTH_XRE"/>
    <property type="match status" value="1"/>
</dbReference>
<name>A0ABV9Y099_9PSEU</name>
<proteinExistence type="predicted"/>
<evidence type="ECO:0000256" key="1">
    <source>
        <dbReference type="SAM" id="MobiDB-lite"/>
    </source>
</evidence>
<keyword evidence="4" id="KW-1185">Reference proteome</keyword>
<organism evidence="3 4">
    <name type="scientific">Saccharothrix xinjiangensis</name>
    <dbReference type="NCBI Taxonomy" id="204798"/>
    <lineage>
        <taxon>Bacteria</taxon>
        <taxon>Bacillati</taxon>
        <taxon>Actinomycetota</taxon>
        <taxon>Actinomycetes</taxon>
        <taxon>Pseudonocardiales</taxon>
        <taxon>Pseudonocardiaceae</taxon>
        <taxon>Saccharothrix</taxon>
    </lineage>
</organism>
<dbReference type="SUPFAM" id="SSF47413">
    <property type="entry name" value="lambda repressor-like DNA-binding domains"/>
    <property type="match status" value="1"/>
</dbReference>
<feature type="domain" description="HTH cro/C1-type" evidence="2">
    <location>
        <begin position="13"/>
        <end position="62"/>
    </location>
</feature>
<dbReference type="Pfam" id="PF13443">
    <property type="entry name" value="HTH_26"/>
    <property type="match status" value="1"/>
</dbReference>
<dbReference type="PROSITE" id="PS50943">
    <property type="entry name" value="HTH_CROC1"/>
    <property type="match status" value="1"/>
</dbReference>
<reference evidence="4" key="1">
    <citation type="journal article" date="2019" name="Int. J. Syst. Evol. Microbiol.">
        <title>The Global Catalogue of Microorganisms (GCM) 10K type strain sequencing project: providing services to taxonomists for standard genome sequencing and annotation.</title>
        <authorList>
            <consortium name="The Broad Institute Genomics Platform"/>
            <consortium name="The Broad Institute Genome Sequencing Center for Infectious Disease"/>
            <person name="Wu L."/>
            <person name="Ma J."/>
        </authorList>
    </citation>
    <scope>NUCLEOTIDE SEQUENCE [LARGE SCALE GENOMIC DNA]</scope>
    <source>
        <strain evidence="4">KCTC 12848</strain>
    </source>
</reference>
<dbReference type="SMART" id="SM00530">
    <property type="entry name" value="HTH_XRE"/>
    <property type="match status" value="1"/>
</dbReference>
<protein>
    <submittedName>
        <fullName evidence="3">Helix-turn-helix transcriptional regulator</fullName>
    </submittedName>
</protein>
<dbReference type="InterPro" id="IPR010982">
    <property type="entry name" value="Lambda_DNA-bd_dom_sf"/>
</dbReference>
<dbReference type="EMBL" id="JBHSJB010000018">
    <property type="protein sequence ID" value="MFC5056105.1"/>
    <property type="molecule type" value="Genomic_DNA"/>
</dbReference>
<sequence>MPIIVRIDVELAKRKMSVGEFAERVGLTPANVAVLKNGRAKAVRFSTLEAMCRVLDCQPGDLLEWVDDEDDPGADPGADAAAEVRR</sequence>
<gene>
    <name evidence="3" type="ORF">ACFPFM_20395</name>
</gene>
<feature type="compositionally biased region" description="Low complexity" evidence="1">
    <location>
        <begin position="74"/>
        <end position="86"/>
    </location>
</feature>
<comment type="caution">
    <text evidence="3">The sequence shown here is derived from an EMBL/GenBank/DDBJ whole genome shotgun (WGS) entry which is preliminary data.</text>
</comment>
<dbReference type="PANTHER" id="PTHR37301">
    <property type="entry name" value="DNA-BINDING PROTEIN-RELATED"/>
    <property type="match status" value="1"/>
</dbReference>
<evidence type="ECO:0000313" key="3">
    <source>
        <dbReference type="EMBL" id="MFC5056105.1"/>
    </source>
</evidence>
<accession>A0ABV9Y099</accession>
<evidence type="ECO:0000259" key="2">
    <source>
        <dbReference type="PROSITE" id="PS50943"/>
    </source>
</evidence>
<dbReference type="RefSeq" id="WP_344039596.1">
    <property type="nucleotide sequence ID" value="NZ_BAAAKE010000017.1"/>
</dbReference>
<dbReference type="Gene3D" id="1.10.260.40">
    <property type="entry name" value="lambda repressor-like DNA-binding domains"/>
    <property type="match status" value="1"/>
</dbReference>
<dbReference type="Proteomes" id="UP001595833">
    <property type="component" value="Unassembled WGS sequence"/>
</dbReference>